<proteinExistence type="predicted"/>
<comment type="caution">
    <text evidence="2">The sequence shown here is derived from an EMBL/GenBank/DDBJ whole genome shotgun (WGS) entry which is preliminary data.</text>
</comment>
<dbReference type="AlphaFoldDB" id="A0A8H5B6Q7"/>
<dbReference type="PANTHER" id="PTHR38926:SF5">
    <property type="entry name" value="F-BOX AND LEUCINE-RICH REPEAT PROTEIN 6"/>
    <property type="match status" value="1"/>
</dbReference>
<dbReference type="InterPro" id="IPR036047">
    <property type="entry name" value="F-box-like_dom_sf"/>
</dbReference>
<dbReference type="SUPFAM" id="SSF81383">
    <property type="entry name" value="F-box domain"/>
    <property type="match status" value="1"/>
</dbReference>
<accession>A0A8H5B6Q7</accession>
<dbReference type="Pfam" id="PF12937">
    <property type="entry name" value="F-box-like"/>
    <property type="match status" value="1"/>
</dbReference>
<organism evidence="2 3">
    <name type="scientific">Psilocybe cf. subviscida</name>
    <dbReference type="NCBI Taxonomy" id="2480587"/>
    <lineage>
        <taxon>Eukaryota</taxon>
        <taxon>Fungi</taxon>
        <taxon>Dikarya</taxon>
        <taxon>Basidiomycota</taxon>
        <taxon>Agaricomycotina</taxon>
        <taxon>Agaricomycetes</taxon>
        <taxon>Agaricomycetidae</taxon>
        <taxon>Agaricales</taxon>
        <taxon>Agaricineae</taxon>
        <taxon>Strophariaceae</taxon>
        <taxon>Psilocybe</taxon>
    </lineage>
</organism>
<dbReference type="InterPro" id="IPR001810">
    <property type="entry name" value="F-box_dom"/>
</dbReference>
<evidence type="ECO:0000313" key="2">
    <source>
        <dbReference type="EMBL" id="KAF5317538.1"/>
    </source>
</evidence>
<name>A0A8H5B6Q7_9AGAR</name>
<reference evidence="2 3" key="1">
    <citation type="journal article" date="2020" name="ISME J.">
        <title>Uncovering the hidden diversity of litter-decomposition mechanisms in mushroom-forming fungi.</title>
        <authorList>
            <person name="Floudas D."/>
            <person name="Bentzer J."/>
            <person name="Ahren D."/>
            <person name="Johansson T."/>
            <person name="Persson P."/>
            <person name="Tunlid A."/>
        </authorList>
    </citation>
    <scope>NUCLEOTIDE SEQUENCE [LARGE SCALE GENOMIC DNA]</scope>
    <source>
        <strain evidence="2 3">CBS 101986</strain>
    </source>
</reference>
<feature type="domain" description="F-box" evidence="1">
    <location>
        <begin position="41"/>
        <end position="93"/>
    </location>
</feature>
<evidence type="ECO:0000313" key="3">
    <source>
        <dbReference type="Proteomes" id="UP000567179"/>
    </source>
</evidence>
<evidence type="ECO:0000259" key="1">
    <source>
        <dbReference type="Pfam" id="PF12937"/>
    </source>
</evidence>
<dbReference type="EMBL" id="JAACJJ010000033">
    <property type="protein sequence ID" value="KAF5317538.1"/>
    <property type="molecule type" value="Genomic_DNA"/>
</dbReference>
<gene>
    <name evidence="2" type="ORF">D9619_013220</name>
</gene>
<dbReference type="OrthoDB" id="2269034at2759"/>
<keyword evidence="3" id="KW-1185">Reference proteome</keyword>
<protein>
    <recommendedName>
        <fullName evidence="1">F-box domain-containing protein</fullName>
    </recommendedName>
</protein>
<dbReference type="PANTHER" id="PTHR38926">
    <property type="entry name" value="F-BOX DOMAIN CONTAINING PROTEIN, EXPRESSED"/>
    <property type="match status" value="1"/>
</dbReference>
<dbReference type="SUPFAM" id="SSF52047">
    <property type="entry name" value="RNI-like"/>
    <property type="match status" value="1"/>
</dbReference>
<dbReference type="Gene3D" id="1.20.1280.50">
    <property type="match status" value="1"/>
</dbReference>
<dbReference type="Proteomes" id="UP000567179">
    <property type="component" value="Unassembled WGS sequence"/>
</dbReference>
<sequence length="541" mass="61711">MPVIVDGMPMDDARHMIYHEIQQCERHILSLRNQLNAYTPIATLPPEILLQIFTTLTEAGGQVDSMECIHVTHVCQGWRSISLDAPALWNKLSSNNLHWTMAMLERSKTAPLTVFMNPMSYGVAIPILTHLSRIRSLTINNWSAGELQKLHDFIEDNLITAPQLEGLSLTGRVKSSWSLPSTTFQQTDRLYDLFIHNVHTNWSHSSLFRNLTRLRAVTNVPGDQPTWRELITTLNQMPTLQYLLLDAMLPIVPFDATVDVVFAYMPNLEVVIFRDLPSMDAVVTFLNQVKLTPDLKIFNIVDLNGHPNGQEFRELYRAVNRSIPGLCSRARYMDILHHEGVGHPSRDKYLIDCFMTLPEGLYEEQAYAYYETNPPDIGLELPYSPEADMTLVVVNALDILNLSHITHLRIQDHIGHSELLALLQGLPELRVIRVYRRATVHFVRALSTTQPGGDREGTLTLPNLAEIHICGDPGRGVRRKDGLPTHGTWKDLKIFLKQRQLWRAEIHQLQIQNCRNISKKMVDGLRKCVGDLRWDGIRTEQ</sequence>